<keyword evidence="1 4" id="KW-0808">Transferase</keyword>
<name>E7N0E7_9FIRM</name>
<evidence type="ECO:0000313" key="8">
    <source>
        <dbReference type="Proteomes" id="UP000004633"/>
    </source>
</evidence>
<dbReference type="FunFam" id="3.30.70.250:FF:000001">
    <property type="entry name" value="Malonyl CoA-acyl carrier protein transacylase"/>
    <property type="match status" value="1"/>
</dbReference>
<dbReference type="InterPro" id="IPR014043">
    <property type="entry name" value="Acyl_transferase_dom"/>
</dbReference>
<organism evidence="7 8">
    <name type="scientific">Selenomonas artemidis F0399</name>
    <dbReference type="NCBI Taxonomy" id="749551"/>
    <lineage>
        <taxon>Bacteria</taxon>
        <taxon>Bacillati</taxon>
        <taxon>Bacillota</taxon>
        <taxon>Negativicutes</taxon>
        <taxon>Selenomonadales</taxon>
        <taxon>Selenomonadaceae</taxon>
        <taxon>Selenomonas</taxon>
    </lineage>
</organism>
<dbReference type="Proteomes" id="UP000004633">
    <property type="component" value="Unassembled WGS sequence"/>
</dbReference>
<dbReference type="NCBIfam" id="TIGR00128">
    <property type="entry name" value="fabD"/>
    <property type="match status" value="1"/>
</dbReference>
<dbReference type="GO" id="GO:0005829">
    <property type="term" value="C:cytosol"/>
    <property type="evidence" value="ECO:0007669"/>
    <property type="project" value="TreeGrafter"/>
</dbReference>
<feature type="active site" evidence="5">
    <location>
        <position position="215"/>
    </location>
</feature>
<dbReference type="EC" id="2.3.1.39" evidence="4"/>
<evidence type="ECO:0000256" key="3">
    <source>
        <dbReference type="ARBA" id="ARBA00048462"/>
    </source>
</evidence>
<dbReference type="PANTHER" id="PTHR42681:SF1">
    <property type="entry name" value="MALONYL-COA-ACYL CARRIER PROTEIN TRANSACYLASE, MITOCHONDRIAL"/>
    <property type="match status" value="1"/>
</dbReference>
<comment type="caution">
    <text evidence="7">The sequence shown here is derived from an EMBL/GenBank/DDBJ whole genome shotgun (WGS) entry which is preliminary data.</text>
</comment>
<dbReference type="InterPro" id="IPR024925">
    <property type="entry name" value="Malonyl_CoA-ACP_transAc"/>
</dbReference>
<dbReference type="InterPro" id="IPR004410">
    <property type="entry name" value="Malonyl_CoA-ACP_transAc_FabD"/>
</dbReference>
<dbReference type="InterPro" id="IPR001227">
    <property type="entry name" value="Ac_transferase_dom_sf"/>
</dbReference>
<dbReference type="InterPro" id="IPR016036">
    <property type="entry name" value="Malonyl_transacylase_ACP-bd"/>
</dbReference>
<dbReference type="SUPFAM" id="SSF55048">
    <property type="entry name" value="Probable ACP-binding domain of malonyl-CoA ACP transacylase"/>
    <property type="match status" value="1"/>
</dbReference>
<dbReference type="Gene3D" id="3.40.366.10">
    <property type="entry name" value="Malonyl-Coenzyme A Acyl Carrier Protein, domain 2"/>
    <property type="match status" value="1"/>
</dbReference>
<reference evidence="7 8" key="1">
    <citation type="submission" date="2010-08" db="EMBL/GenBank/DDBJ databases">
        <authorList>
            <person name="Weinstock G."/>
            <person name="Sodergren E."/>
            <person name="Clifton S."/>
            <person name="Fulton L."/>
            <person name="Fulton B."/>
            <person name="Courtney L."/>
            <person name="Fronick C."/>
            <person name="Harrison M."/>
            <person name="Strong C."/>
            <person name="Farmer C."/>
            <person name="Delahaunty K."/>
            <person name="Markovic C."/>
            <person name="Hall O."/>
            <person name="Minx P."/>
            <person name="Tomlinson C."/>
            <person name="Mitreva M."/>
            <person name="Hou S."/>
            <person name="Chen J."/>
            <person name="Wollam A."/>
            <person name="Pepin K.H."/>
            <person name="Johnson M."/>
            <person name="Bhonagiri V."/>
            <person name="Zhang X."/>
            <person name="Suruliraj S."/>
            <person name="Warren W."/>
            <person name="Chinwalla A."/>
            <person name="Mardis E.R."/>
            <person name="Wilson R.K."/>
        </authorList>
    </citation>
    <scope>NUCLEOTIDE SEQUENCE [LARGE SCALE GENOMIC DNA]</scope>
    <source>
        <strain evidence="7 8">F0399</strain>
    </source>
</reference>
<dbReference type="EMBL" id="AECV01000003">
    <property type="protein sequence ID" value="EFW30359.1"/>
    <property type="molecule type" value="Genomic_DNA"/>
</dbReference>
<dbReference type="AlphaFoldDB" id="E7N0E7"/>
<evidence type="ECO:0000256" key="4">
    <source>
        <dbReference type="PIRNR" id="PIRNR000446"/>
    </source>
</evidence>
<evidence type="ECO:0000313" key="7">
    <source>
        <dbReference type="EMBL" id="EFW30359.1"/>
    </source>
</evidence>
<dbReference type="GO" id="GO:0006633">
    <property type="term" value="P:fatty acid biosynthetic process"/>
    <property type="evidence" value="ECO:0007669"/>
    <property type="project" value="TreeGrafter"/>
</dbReference>
<dbReference type="Gene3D" id="3.30.70.250">
    <property type="entry name" value="Malonyl-CoA ACP transacylase, ACP-binding"/>
    <property type="match status" value="1"/>
</dbReference>
<accession>E7N0E7</accession>
<protein>
    <recommendedName>
        <fullName evidence="4">Malonyl CoA-acyl carrier protein transacylase</fullName>
        <ecNumber evidence="4">2.3.1.39</ecNumber>
    </recommendedName>
</protein>
<dbReference type="InterPro" id="IPR016035">
    <property type="entry name" value="Acyl_Trfase/lysoPLipase"/>
</dbReference>
<evidence type="ECO:0000256" key="5">
    <source>
        <dbReference type="PIRSR" id="PIRSR000446-1"/>
    </source>
</evidence>
<dbReference type="SUPFAM" id="SSF52151">
    <property type="entry name" value="FabD/lysophospholipase-like"/>
    <property type="match status" value="1"/>
</dbReference>
<sequence>MPLIGRVPSIGEEIAMGKLAFIFPGQGAQVVGMGKDLFDRYDLAKQRFAEADAALGYSISTLCFEGPAEKLQLTEHTQPAILTVEVIAAELLREAGVAPEVAGGHSLGEYGALVLAGVMSFQDAVLLVHKRGAYMQEAVPVGEGAMAAVIGLDDERIVAVCAEASSAGAVQAVNFNCPGQTVIAGTVRGVERAVELLKEQGAKKAVILPVSAPFHSTLMAPAAQKLAAELDKVEIRDAAFPVVSNYTGKLQQSAAEIKKNLIAQADHPVRWIACVETMKEFGADTYVECGPGKTLAGFNKRIDKSLVSMNVENVDSLQKTLDTLKK</sequence>
<evidence type="ECO:0000259" key="6">
    <source>
        <dbReference type="SMART" id="SM00827"/>
    </source>
</evidence>
<dbReference type="SMART" id="SM00827">
    <property type="entry name" value="PKS_AT"/>
    <property type="match status" value="1"/>
</dbReference>
<dbReference type="Pfam" id="PF00698">
    <property type="entry name" value="Acyl_transf_1"/>
    <property type="match status" value="1"/>
</dbReference>
<evidence type="ECO:0000256" key="1">
    <source>
        <dbReference type="ARBA" id="ARBA00022679"/>
    </source>
</evidence>
<feature type="active site" evidence="5">
    <location>
        <position position="106"/>
    </location>
</feature>
<comment type="catalytic activity">
    <reaction evidence="3 4">
        <text>holo-[ACP] + malonyl-CoA = malonyl-[ACP] + CoA</text>
        <dbReference type="Rhea" id="RHEA:41792"/>
        <dbReference type="Rhea" id="RHEA-COMP:9623"/>
        <dbReference type="Rhea" id="RHEA-COMP:9685"/>
        <dbReference type="ChEBI" id="CHEBI:57287"/>
        <dbReference type="ChEBI" id="CHEBI:57384"/>
        <dbReference type="ChEBI" id="CHEBI:64479"/>
        <dbReference type="ChEBI" id="CHEBI:78449"/>
        <dbReference type="EC" id="2.3.1.39"/>
    </reaction>
</comment>
<dbReference type="HOGENOM" id="CLU_030558_0_1_9"/>
<keyword evidence="2 4" id="KW-0012">Acyltransferase</keyword>
<comment type="similarity">
    <text evidence="4">Belongs to the fabD family.</text>
</comment>
<evidence type="ECO:0000256" key="2">
    <source>
        <dbReference type="ARBA" id="ARBA00023315"/>
    </source>
</evidence>
<gene>
    <name evidence="7" type="primary">fabD</name>
    <name evidence="7" type="ORF">HMPREF9555_00447</name>
</gene>
<dbReference type="InterPro" id="IPR050858">
    <property type="entry name" value="Mal-CoA-ACP_Trans/PKS_FabD"/>
</dbReference>
<dbReference type="STRING" id="749551.HMPREF9555_00447"/>
<dbReference type="GO" id="GO:0004314">
    <property type="term" value="F:[acyl-carrier-protein] S-malonyltransferase activity"/>
    <property type="evidence" value="ECO:0007669"/>
    <property type="project" value="UniProtKB-EC"/>
</dbReference>
<keyword evidence="8" id="KW-1185">Reference proteome</keyword>
<dbReference type="PIRSF" id="PIRSF000446">
    <property type="entry name" value="Mct"/>
    <property type="match status" value="1"/>
</dbReference>
<proteinExistence type="inferred from homology"/>
<feature type="domain" description="Malonyl-CoA:ACP transacylase (MAT)" evidence="6">
    <location>
        <begin position="22"/>
        <end position="320"/>
    </location>
</feature>
<dbReference type="PANTHER" id="PTHR42681">
    <property type="entry name" value="MALONYL-COA-ACYL CARRIER PROTEIN TRANSACYLASE, MITOCHONDRIAL"/>
    <property type="match status" value="1"/>
</dbReference>